<dbReference type="InterPro" id="IPR008927">
    <property type="entry name" value="6-PGluconate_DH-like_C_sf"/>
</dbReference>
<name>A0A0F9KR05_9ZZZZ</name>
<protein>
    <recommendedName>
        <fullName evidence="11">Pyrroline-5-carboxylate reductase</fullName>
    </recommendedName>
</protein>
<keyword evidence="3" id="KW-0963">Cytoplasm</keyword>
<gene>
    <name evidence="10" type="ORF">LCGC14_1372460</name>
</gene>
<evidence type="ECO:0000256" key="4">
    <source>
        <dbReference type="ARBA" id="ARBA00022605"/>
    </source>
</evidence>
<evidence type="ECO:0000256" key="7">
    <source>
        <dbReference type="ARBA" id="ARBA00023002"/>
    </source>
</evidence>
<keyword evidence="7" id="KW-0560">Oxidoreductase</keyword>
<evidence type="ECO:0000313" key="10">
    <source>
        <dbReference type="EMBL" id="KKM77201.1"/>
    </source>
</evidence>
<organism evidence="10">
    <name type="scientific">marine sediment metagenome</name>
    <dbReference type="NCBI Taxonomy" id="412755"/>
    <lineage>
        <taxon>unclassified sequences</taxon>
        <taxon>metagenomes</taxon>
        <taxon>ecological metagenomes</taxon>
    </lineage>
</organism>
<evidence type="ECO:0000256" key="5">
    <source>
        <dbReference type="ARBA" id="ARBA00022650"/>
    </source>
</evidence>
<dbReference type="PIRSF" id="PIRSF000193">
    <property type="entry name" value="Pyrrol-5-carb_rd"/>
    <property type="match status" value="1"/>
</dbReference>
<dbReference type="PANTHER" id="PTHR11645">
    <property type="entry name" value="PYRROLINE-5-CARBOXYLATE REDUCTASE"/>
    <property type="match status" value="1"/>
</dbReference>
<evidence type="ECO:0000259" key="9">
    <source>
        <dbReference type="Pfam" id="PF14748"/>
    </source>
</evidence>
<dbReference type="Pfam" id="PF03807">
    <property type="entry name" value="F420_oxidored"/>
    <property type="match status" value="1"/>
</dbReference>
<dbReference type="FunFam" id="1.10.3730.10:FF:000001">
    <property type="entry name" value="Pyrroline-5-carboxylate reductase"/>
    <property type="match status" value="1"/>
</dbReference>
<comment type="caution">
    <text evidence="10">The sequence shown here is derived from an EMBL/GenBank/DDBJ whole genome shotgun (WGS) entry which is preliminary data.</text>
</comment>
<dbReference type="Pfam" id="PF14748">
    <property type="entry name" value="P5CR_dimer"/>
    <property type="match status" value="1"/>
</dbReference>
<dbReference type="InterPro" id="IPR036291">
    <property type="entry name" value="NAD(P)-bd_dom_sf"/>
</dbReference>
<feature type="domain" description="Pyrroline-5-carboxylate reductase dimerisation" evidence="9">
    <location>
        <begin position="164"/>
        <end position="268"/>
    </location>
</feature>
<evidence type="ECO:0000259" key="8">
    <source>
        <dbReference type="Pfam" id="PF03807"/>
    </source>
</evidence>
<dbReference type="InterPro" id="IPR000304">
    <property type="entry name" value="Pyrroline-COOH_reductase"/>
</dbReference>
<dbReference type="Gene3D" id="3.40.50.720">
    <property type="entry name" value="NAD(P)-binding Rossmann-like Domain"/>
    <property type="match status" value="1"/>
</dbReference>
<proteinExistence type="inferred from homology"/>
<comment type="pathway">
    <text evidence="1">Amino-acid biosynthesis; L-proline biosynthesis; L-proline from L-glutamate 5-semialdehyde: step 1/1.</text>
</comment>
<keyword evidence="5" id="KW-0641">Proline biosynthesis</keyword>
<dbReference type="SUPFAM" id="SSF48179">
    <property type="entry name" value="6-phosphogluconate dehydrogenase C-terminal domain-like"/>
    <property type="match status" value="1"/>
</dbReference>
<dbReference type="PANTHER" id="PTHR11645:SF0">
    <property type="entry name" value="PYRROLINE-5-CARBOXYLATE REDUCTASE 3"/>
    <property type="match status" value="1"/>
</dbReference>
<dbReference type="GO" id="GO:0004735">
    <property type="term" value="F:pyrroline-5-carboxylate reductase activity"/>
    <property type="evidence" value="ECO:0007669"/>
    <property type="project" value="InterPro"/>
</dbReference>
<dbReference type="GO" id="GO:0055129">
    <property type="term" value="P:L-proline biosynthetic process"/>
    <property type="evidence" value="ECO:0007669"/>
    <property type="project" value="TreeGrafter"/>
</dbReference>
<evidence type="ECO:0008006" key="11">
    <source>
        <dbReference type="Google" id="ProtNLM"/>
    </source>
</evidence>
<feature type="domain" description="Pyrroline-5-carboxylate reductase catalytic N-terminal" evidence="8">
    <location>
        <begin position="6"/>
        <end position="99"/>
    </location>
</feature>
<keyword evidence="4" id="KW-0028">Amino-acid biosynthesis</keyword>
<dbReference type="FunFam" id="3.40.50.720:FF:000105">
    <property type="entry name" value="Pyrroline-5-carboxylate reductase"/>
    <property type="match status" value="1"/>
</dbReference>
<accession>A0A0F9KR05</accession>
<sequence length="277" mass="29659">MKDCNITFIGGGNMARSLIGGLISDGFNPHHIHVSDAEPLCLQALTEKYPVHTYSSNIEAAKAANVLILAVKPQQLQSVVRQLAPHWRADTLLISIAAGIRIDDIARWLEQEEVAIVRAMPNTPSLVQAGATALTANDYVSTQQHELAESILRAVGLALWVDDEAKMDAVTALSGSGPAYFFLIMEAMEFAAAEMGLDAKSARLLCLQTAFGAAKMALESDETTKTLREQVTSPGGTTERALSELEDGGIRSLFENALVAAALRARELADQLGEDDA</sequence>
<reference evidence="10" key="1">
    <citation type="journal article" date="2015" name="Nature">
        <title>Complex archaea that bridge the gap between prokaryotes and eukaryotes.</title>
        <authorList>
            <person name="Spang A."/>
            <person name="Saw J.H."/>
            <person name="Jorgensen S.L."/>
            <person name="Zaremba-Niedzwiedzka K."/>
            <person name="Martijn J."/>
            <person name="Lind A.E."/>
            <person name="van Eijk R."/>
            <person name="Schleper C."/>
            <person name="Guy L."/>
            <person name="Ettema T.J."/>
        </authorList>
    </citation>
    <scope>NUCLEOTIDE SEQUENCE</scope>
</reference>
<evidence type="ECO:0000256" key="1">
    <source>
        <dbReference type="ARBA" id="ARBA00005205"/>
    </source>
</evidence>
<evidence type="ECO:0000256" key="3">
    <source>
        <dbReference type="ARBA" id="ARBA00022490"/>
    </source>
</evidence>
<dbReference type="EMBL" id="LAZR01008679">
    <property type="protein sequence ID" value="KKM77201.1"/>
    <property type="molecule type" value="Genomic_DNA"/>
</dbReference>
<comment type="similarity">
    <text evidence="2">Belongs to the pyrroline-5-carboxylate reductase family.</text>
</comment>
<dbReference type="InterPro" id="IPR029036">
    <property type="entry name" value="P5CR_dimer"/>
</dbReference>
<dbReference type="Gene3D" id="1.10.3730.10">
    <property type="entry name" value="ProC C-terminal domain-like"/>
    <property type="match status" value="1"/>
</dbReference>
<dbReference type="NCBIfam" id="TIGR00112">
    <property type="entry name" value="proC"/>
    <property type="match status" value="1"/>
</dbReference>
<keyword evidence="6" id="KW-0521">NADP</keyword>
<evidence type="ECO:0000256" key="6">
    <source>
        <dbReference type="ARBA" id="ARBA00022857"/>
    </source>
</evidence>
<dbReference type="AlphaFoldDB" id="A0A0F9KR05"/>
<dbReference type="SUPFAM" id="SSF51735">
    <property type="entry name" value="NAD(P)-binding Rossmann-fold domains"/>
    <property type="match status" value="1"/>
</dbReference>
<dbReference type="HAMAP" id="MF_01925">
    <property type="entry name" value="P5C_reductase"/>
    <property type="match status" value="1"/>
</dbReference>
<dbReference type="InterPro" id="IPR028939">
    <property type="entry name" value="P5C_Rdtase_cat_N"/>
</dbReference>
<evidence type="ECO:0000256" key="2">
    <source>
        <dbReference type="ARBA" id="ARBA00005525"/>
    </source>
</evidence>